<protein>
    <submittedName>
        <fullName evidence="2">Uncharacterized protein</fullName>
    </submittedName>
</protein>
<dbReference type="Proteomes" id="UP001165060">
    <property type="component" value="Unassembled WGS sequence"/>
</dbReference>
<evidence type="ECO:0000256" key="1">
    <source>
        <dbReference type="SAM" id="MobiDB-lite"/>
    </source>
</evidence>
<evidence type="ECO:0000313" key="2">
    <source>
        <dbReference type="EMBL" id="GMI18984.1"/>
    </source>
</evidence>
<name>A0ABQ6M3N6_9STRA</name>
<evidence type="ECO:0000313" key="3">
    <source>
        <dbReference type="Proteomes" id="UP001165060"/>
    </source>
</evidence>
<comment type="caution">
    <text evidence="2">The sequence shown here is derived from an EMBL/GenBank/DDBJ whole genome shotgun (WGS) entry which is preliminary data.</text>
</comment>
<organism evidence="2 3">
    <name type="scientific">Tetraparma gracilis</name>
    <dbReference type="NCBI Taxonomy" id="2962635"/>
    <lineage>
        <taxon>Eukaryota</taxon>
        <taxon>Sar</taxon>
        <taxon>Stramenopiles</taxon>
        <taxon>Ochrophyta</taxon>
        <taxon>Bolidophyceae</taxon>
        <taxon>Parmales</taxon>
        <taxon>Triparmaceae</taxon>
        <taxon>Tetraparma</taxon>
    </lineage>
</organism>
<gene>
    <name evidence="2" type="ORF">TeGR_g6557</name>
</gene>
<reference evidence="2 3" key="1">
    <citation type="journal article" date="2023" name="Commun. Biol.">
        <title>Genome analysis of Parmales, the sister group of diatoms, reveals the evolutionary specialization of diatoms from phago-mixotrophs to photoautotrophs.</title>
        <authorList>
            <person name="Ban H."/>
            <person name="Sato S."/>
            <person name="Yoshikawa S."/>
            <person name="Yamada K."/>
            <person name="Nakamura Y."/>
            <person name="Ichinomiya M."/>
            <person name="Sato N."/>
            <person name="Blanc-Mathieu R."/>
            <person name="Endo H."/>
            <person name="Kuwata A."/>
            <person name="Ogata H."/>
        </authorList>
    </citation>
    <scope>NUCLEOTIDE SEQUENCE [LARGE SCALE GENOMIC DNA]</scope>
</reference>
<accession>A0ABQ6M3N6</accession>
<keyword evidence="3" id="KW-1185">Reference proteome</keyword>
<feature type="compositionally biased region" description="Polar residues" evidence="1">
    <location>
        <begin position="90"/>
        <end position="99"/>
    </location>
</feature>
<dbReference type="EMBL" id="BRYB01004953">
    <property type="protein sequence ID" value="GMI18984.1"/>
    <property type="molecule type" value="Genomic_DNA"/>
</dbReference>
<proteinExistence type="predicted"/>
<feature type="region of interest" description="Disordered" evidence="1">
    <location>
        <begin position="28"/>
        <end position="148"/>
    </location>
</feature>
<feature type="compositionally biased region" description="Polar residues" evidence="1">
    <location>
        <begin position="28"/>
        <end position="60"/>
    </location>
</feature>
<sequence>MQSSADLWMEFKEQFLTKLTSAEFQASYDSSLTKDQSTHTPASISQSLNNKTPSNPNKPQTAKLGKTFQRRRSKTGDELRGQIAQGVLPTPQQASSNGASFFMTEDPNAPDDHTAQVFPPSPRAATSSNPIPMPPPSGAPNLPSGRAKKSVLRQSIETTLRQAGAEKNKPIPHQFSQLRALLERLSGSREEQQAFFKTVEIIVRDKGSHHLVDLVKQNKKLMATLTRENNLAKTADLSRTRDTRINLAARKQQEMEVKRHA</sequence>